<evidence type="ECO:0000256" key="3">
    <source>
        <dbReference type="ARBA" id="ARBA00022857"/>
    </source>
</evidence>
<keyword evidence="3 13" id="KW-0521">NADP</keyword>
<feature type="domain" description="Glycerol-3-phosphate dehydrogenase NAD-dependent N-terminal" evidence="18">
    <location>
        <begin position="2"/>
        <end position="156"/>
    </location>
</feature>
<comment type="caution">
    <text evidence="13">Lacks conserved residue(s) required for the propagation of feature annotation.</text>
</comment>
<dbReference type="NCBIfam" id="NF000942">
    <property type="entry name" value="PRK00094.1-4"/>
    <property type="match status" value="1"/>
</dbReference>
<keyword evidence="21" id="KW-1185">Reference proteome</keyword>
<feature type="binding site" evidence="13">
    <location>
        <position position="278"/>
    </location>
    <ligand>
        <name>NADPH</name>
        <dbReference type="ChEBI" id="CHEBI:57783"/>
    </ligand>
</feature>
<feature type="binding site" evidence="13">
    <location>
        <position position="11"/>
    </location>
    <ligand>
        <name>NADPH</name>
        <dbReference type="ChEBI" id="CHEBI:57783"/>
    </ligand>
</feature>
<dbReference type="PROSITE" id="PS00957">
    <property type="entry name" value="NAD_G3PDH"/>
    <property type="match status" value="1"/>
</dbReference>
<evidence type="ECO:0000256" key="7">
    <source>
        <dbReference type="ARBA" id="ARBA00023209"/>
    </source>
</evidence>
<dbReference type="PANTHER" id="PTHR11728">
    <property type="entry name" value="GLYCEROL-3-PHOSPHATE DEHYDROGENASE"/>
    <property type="match status" value="1"/>
</dbReference>
<feature type="binding site" evidence="13">
    <location>
        <position position="241"/>
    </location>
    <ligand>
        <name>sn-glycerol 3-phosphate</name>
        <dbReference type="ChEBI" id="CHEBI:57597"/>
    </ligand>
</feature>
<evidence type="ECO:0000259" key="18">
    <source>
        <dbReference type="Pfam" id="PF01210"/>
    </source>
</evidence>
<reference evidence="20 21" key="1">
    <citation type="submission" date="2021-10" db="EMBL/GenBank/DDBJ databases">
        <title>Anaerobic single-cell dispensing facilitates the cultivation of human gut bacteria.</title>
        <authorList>
            <person name="Afrizal A."/>
        </authorList>
    </citation>
    <scope>NUCLEOTIDE SEQUENCE [LARGE SCALE GENOMIC DNA]</scope>
    <source>
        <strain evidence="20 21">CLA-AA-H232</strain>
    </source>
</reference>
<evidence type="ECO:0000256" key="13">
    <source>
        <dbReference type="HAMAP-Rule" id="MF_00394"/>
    </source>
</evidence>
<dbReference type="GO" id="GO:0047952">
    <property type="term" value="F:glycerol-3-phosphate dehydrogenase [NAD(P)+] activity"/>
    <property type="evidence" value="ECO:0007669"/>
    <property type="project" value="UniProtKB-UniRule"/>
</dbReference>
<dbReference type="Pfam" id="PF01210">
    <property type="entry name" value="NAD_Gly3P_dh_N"/>
    <property type="match status" value="1"/>
</dbReference>
<feature type="binding site" evidence="13">
    <location>
        <position position="105"/>
    </location>
    <ligand>
        <name>sn-glycerol 3-phosphate</name>
        <dbReference type="ChEBI" id="CHEBI:57597"/>
    </ligand>
</feature>
<evidence type="ECO:0000256" key="4">
    <source>
        <dbReference type="ARBA" id="ARBA00023002"/>
    </source>
</evidence>
<keyword evidence="13" id="KW-0547">Nucleotide-binding</keyword>
<dbReference type="NCBIfam" id="NF000940">
    <property type="entry name" value="PRK00094.1-2"/>
    <property type="match status" value="1"/>
</dbReference>
<dbReference type="Proteomes" id="UP001198242">
    <property type="component" value="Unassembled WGS sequence"/>
</dbReference>
<dbReference type="PRINTS" id="PR00077">
    <property type="entry name" value="GPDHDRGNASE"/>
</dbReference>
<feature type="binding site" evidence="16">
    <location>
        <position position="252"/>
    </location>
    <ligand>
        <name>NAD(+)</name>
        <dbReference type="ChEBI" id="CHEBI:57540"/>
    </ligand>
</feature>
<feature type="binding site" evidence="16">
    <location>
        <begin position="7"/>
        <end position="12"/>
    </location>
    <ligand>
        <name>NAD(+)</name>
        <dbReference type="ChEBI" id="CHEBI:57540"/>
    </ligand>
</feature>
<keyword evidence="4 13" id="KW-0560">Oxidoreductase</keyword>
<keyword evidence="8 13" id="KW-1208">Phospholipid metabolism</keyword>
<dbReference type="GO" id="GO:0046168">
    <property type="term" value="P:glycerol-3-phosphate catabolic process"/>
    <property type="evidence" value="ECO:0007669"/>
    <property type="project" value="InterPro"/>
</dbReference>
<comment type="similarity">
    <text evidence="1 13 17">Belongs to the NAD-dependent glycerol-3-phosphate dehydrogenase family.</text>
</comment>
<feature type="binding site" evidence="15">
    <location>
        <position position="105"/>
    </location>
    <ligand>
        <name>substrate</name>
    </ligand>
</feature>
<organism evidence="20 21">
    <name type="scientific">Hominilimicola fabiformis</name>
    <dbReference type="NCBI Taxonomy" id="2885356"/>
    <lineage>
        <taxon>Bacteria</taxon>
        <taxon>Bacillati</taxon>
        <taxon>Bacillota</taxon>
        <taxon>Clostridia</taxon>
        <taxon>Eubacteriales</taxon>
        <taxon>Oscillospiraceae</taxon>
        <taxon>Hominilimicola</taxon>
    </lineage>
</organism>
<evidence type="ECO:0000256" key="6">
    <source>
        <dbReference type="ARBA" id="ARBA00023098"/>
    </source>
</evidence>
<dbReference type="PIRSF" id="PIRSF000114">
    <property type="entry name" value="Glycerol-3-P_dh"/>
    <property type="match status" value="1"/>
</dbReference>
<comment type="subcellular location">
    <subcellularLocation>
        <location evidence="13">Cytoplasm</location>
    </subcellularLocation>
</comment>
<evidence type="ECO:0000256" key="11">
    <source>
        <dbReference type="ARBA" id="ARBA00069372"/>
    </source>
</evidence>
<evidence type="ECO:0000256" key="16">
    <source>
        <dbReference type="PIRSR" id="PIRSR000114-3"/>
    </source>
</evidence>
<proteinExistence type="inferred from homology"/>
<keyword evidence="6 13" id="KW-0443">Lipid metabolism</keyword>
<dbReference type="RefSeq" id="WP_147513688.1">
    <property type="nucleotide sequence ID" value="NZ_JAJEQM010000005.1"/>
</dbReference>
<dbReference type="EC" id="1.1.1.94" evidence="10 13"/>
<dbReference type="PANTHER" id="PTHR11728:SF1">
    <property type="entry name" value="GLYCEROL-3-PHOSPHATE DEHYDROGENASE [NAD(+)] 2, CHLOROPLASTIC"/>
    <property type="match status" value="1"/>
</dbReference>
<dbReference type="InterPro" id="IPR006168">
    <property type="entry name" value="G3P_DH_NAD-dep"/>
</dbReference>
<dbReference type="Gene3D" id="1.10.1040.10">
    <property type="entry name" value="N-(1-d-carboxylethyl)-l-norvaline Dehydrogenase, domain 2"/>
    <property type="match status" value="1"/>
</dbReference>
<keyword evidence="5 13" id="KW-0520">NAD</keyword>
<evidence type="ECO:0000256" key="9">
    <source>
        <dbReference type="ARBA" id="ARBA00052716"/>
    </source>
</evidence>
<dbReference type="EMBL" id="JAJEQM010000005">
    <property type="protein sequence ID" value="MCC2210094.1"/>
    <property type="molecule type" value="Genomic_DNA"/>
</dbReference>
<dbReference type="InterPro" id="IPR006109">
    <property type="entry name" value="G3P_DH_NAD-dep_C"/>
</dbReference>
<comment type="function">
    <text evidence="13">Catalyzes the reduction of the glycolytic intermediate dihydroxyacetone phosphate (DHAP) to sn-glycerol 3-phosphate (G3P), the key precursor for phospholipid synthesis.</text>
</comment>
<keyword evidence="7 13" id="KW-0594">Phospholipid biosynthesis</keyword>
<dbReference type="InterPro" id="IPR036291">
    <property type="entry name" value="NAD(P)-bd_dom_sf"/>
</dbReference>
<dbReference type="GO" id="GO:0005829">
    <property type="term" value="C:cytosol"/>
    <property type="evidence" value="ECO:0007669"/>
    <property type="project" value="TreeGrafter"/>
</dbReference>
<comment type="catalytic activity">
    <reaction evidence="9">
        <text>sn-glycerol 3-phosphate + NADP(+) = dihydroxyacetone phosphate + NADPH + H(+)</text>
        <dbReference type="Rhea" id="RHEA:11096"/>
        <dbReference type="ChEBI" id="CHEBI:15378"/>
        <dbReference type="ChEBI" id="CHEBI:57597"/>
        <dbReference type="ChEBI" id="CHEBI:57642"/>
        <dbReference type="ChEBI" id="CHEBI:57783"/>
        <dbReference type="ChEBI" id="CHEBI:58349"/>
        <dbReference type="EC" id="1.1.1.94"/>
    </reaction>
    <physiologicalReaction direction="right-to-left" evidence="9">
        <dbReference type="Rhea" id="RHEA:11098"/>
    </physiologicalReaction>
</comment>
<evidence type="ECO:0000256" key="17">
    <source>
        <dbReference type="RuleBase" id="RU000437"/>
    </source>
</evidence>
<dbReference type="SUPFAM" id="SSF51735">
    <property type="entry name" value="NAD(P)-binding Rossmann-fold domains"/>
    <property type="match status" value="1"/>
</dbReference>
<dbReference type="AlphaFoldDB" id="A0AAE3DY09"/>
<dbReference type="NCBIfam" id="NF000941">
    <property type="entry name" value="PRK00094.1-3"/>
    <property type="match status" value="1"/>
</dbReference>
<feature type="binding site" evidence="13">
    <location>
        <position position="276"/>
    </location>
    <ligand>
        <name>NADPH</name>
        <dbReference type="ChEBI" id="CHEBI:57783"/>
    </ligand>
</feature>
<evidence type="ECO:0000256" key="1">
    <source>
        <dbReference type="ARBA" id="ARBA00011009"/>
    </source>
</evidence>
<dbReference type="GO" id="GO:0005975">
    <property type="term" value="P:carbohydrate metabolic process"/>
    <property type="evidence" value="ECO:0007669"/>
    <property type="project" value="InterPro"/>
</dbReference>
<feature type="binding site" evidence="15">
    <location>
        <begin position="252"/>
        <end position="253"/>
    </location>
    <ligand>
        <name>substrate</name>
    </ligand>
</feature>
<dbReference type="FunFam" id="3.40.50.720:FF:000019">
    <property type="entry name" value="Glycerol-3-phosphate dehydrogenase [NAD(P)+]"/>
    <property type="match status" value="1"/>
</dbReference>
<evidence type="ECO:0000256" key="2">
    <source>
        <dbReference type="ARBA" id="ARBA00022516"/>
    </source>
</evidence>
<comment type="catalytic activity">
    <reaction evidence="13">
        <text>sn-glycerol 3-phosphate + NAD(+) = dihydroxyacetone phosphate + NADH + H(+)</text>
        <dbReference type="Rhea" id="RHEA:11092"/>
        <dbReference type="ChEBI" id="CHEBI:15378"/>
        <dbReference type="ChEBI" id="CHEBI:57540"/>
        <dbReference type="ChEBI" id="CHEBI:57597"/>
        <dbReference type="ChEBI" id="CHEBI:57642"/>
        <dbReference type="ChEBI" id="CHEBI:57945"/>
        <dbReference type="EC" id="1.1.1.94"/>
    </reaction>
</comment>
<feature type="binding site" evidence="13">
    <location>
        <position position="105"/>
    </location>
    <ligand>
        <name>NADPH</name>
        <dbReference type="ChEBI" id="CHEBI:57783"/>
    </ligand>
</feature>
<evidence type="ECO:0000256" key="12">
    <source>
        <dbReference type="ARBA" id="ARBA00080511"/>
    </source>
</evidence>
<dbReference type="SUPFAM" id="SSF48179">
    <property type="entry name" value="6-phosphogluconate dehydrogenase C-terminal domain-like"/>
    <property type="match status" value="1"/>
</dbReference>
<dbReference type="GO" id="GO:0051287">
    <property type="term" value="F:NAD binding"/>
    <property type="evidence" value="ECO:0007669"/>
    <property type="project" value="InterPro"/>
</dbReference>
<accession>A0AAE3DY09</accession>
<sequence>MKIAVIGSGGWGTAIAILLSSRGHNVYLWSWIQEETDRLKKDRENKEFLPGVKFPDTIYCSHDMAECTDGAELIITAAPSPATRTTAKQLSPHVKEGQKIVNISKGLEEGTLLRLSQVYKEEIPQADISVMSGPSHAEEVSRGLPTTNVVASEHIDTAKFIQDVFMGDMFRVYTSTDIIGVELGGALKNVIALCAGISDGLGYGDNTKAALMTRGLAEIARLGKAMGANEKTFMGLSGVGDLIVTCTSMHSRNRRAGILLGQGKSLKETLESVHMVVEGVNTATAAYEMAHKYNVEMPIVEEAYNILYNGRNAREAVLLLMTREKREEK</sequence>
<evidence type="ECO:0000256" key="14">
    <source>
        <dbReference type="PIRSR" id="PIRSR000114-1"/>
    </source>
</evidence>
<keyword evidence="13" id="KW-0963">Cytoplasm</keyword>
<feature type="binding site" evidence="13">
    <location>
        <position position="137"/>
    </location>
    <ligand>
        <name>NADPH</name>
        <dbReference type="ChEBI" id="CHEBI:57783"/>
    </ligand>
</feature>
<dbReference type="InterPro" id="IPR013328">
    <property type="entry name" value="6PGD_dom2"/>
</dbReference>
<feature type="binding site" evidence="13">
    <location>
        <position position="251"/>
    </location>
    <ligand>
        <name>sn-glycerol 3-phosphate</name>
        <dbReference type="ChEBI" id="CHEBI:57597"/>
    </ligand>
</feature>
<evidence type="ECO:0000256" key="10">
    <source>
        <dbReference type="ARBA" id="ARBA00066687"/>
    </source>
</evidence>
<dbReference type="InterPro" id="IPR008927">
    <property type="entry name" value="6-PGluconate_DH-like_C_sf"/>
</dbReference>
<evidence type="ECO:0000313" key="21">
    <source>
        <dbReference type="Proteomes" id="UP001198242"/>
    </source>
</evidence>
<comment type="caution">
    <text evidence="20">The sequence shown here is derived from an EMBL/GenBank/DDBJ whole genome shotgun (WGS) entry which is preliminary data.</text>
</comment>
<evidence type="ECO:0000259" key="19">
    <source>
        <dbReference type="Pfam" id="PF07479"/>
    </source>
</evidence>
<feature type="binding site" evidence="13">
    <location>
        <position position="188"/>
    </location>
    <ligand>
        <name>sn-glycerol 3-phosphate</name>
        <dbReference type="ChEBI" id="CHEBI:57597"/>
    </ligand>
</feature>
<keyword evidence="2 13" id="KW-0444">Lipid biosynthesis</keyword>
<dbReference type="InterPro" id="IPR011128">
    <property type="entry name" value="G3P_DH_NAD-dep_N"/>
</dbReference>
<feature type="binding site" evidence="13">
    <location>
        <position position="135"/>
    </location>
    <ligand>
        <name>sn-glycerol 3-phosphate</name>
        <dbReference type="ChEBI" id="CHEBI:57597"/>
    </ligand>
</feature>
<evidence type="ECO:0000313" key="20">
    <source>
        <dbReference type="EMBL" id="MCC2210094.1"/>
    </source>
</evidence>
<dbReference type="GO" id="GO:0006650">
    <property type="term" value="P:glycerophospholipid metabolic process"/>
    <property type="evidence" value="ECO:0007669"/>
    <property type="project" value="UniProtKB-UniRule"/>
</dbReference>
<dbReference type="GO" id="GO:0008654">
    <property type="term" value="P:phospholipid biosynthetic process"/>
    <property type="evidence" value="ECO:0007669"/>
    <property type="project" value="UniProtKB-KW"/>
</dbReference>
<evidence type="ECO:0000256" key="15">
    <source>
        <dbReference type="PIRSR" id="PIRSR000114-2"/>
    </source>
</evidence>
<dbReference type="Pfam" id="PF07479">
    <property type="entry name" value="NAD_Gly3P_dh_C"/>
    <property type="match status" value="1"/>
</dbReference>
<name>A0AAE3DY09_9FIRM</name>
<dbReference type="Gene3D" id="3.40.50.720">
    <property type="entry name" value="NAD(P)-binding Rossmann-like Domain"/>
    <property type="match status" value="1"/>
</dbReference>
<feature type="binding site" evidence="13">
    <location>
        <position position="253"/>
    </location>
    <ligand>
        <name>sn-glycerol 3-phosphate</name>
        <dbReference type="ChEBI" id="CHEBI:57597"/>
    </ligand>
</feature>
<comment type="pathway">
    <text evidence="13">Membrane lipid metabolism; glycerophospholipid metabolism.</text>
</comment>
<dbReference type="GO" id="GO:0046167">
    <property type="term" value="P:glycerol-3-phosphate biosynthetic process"/>
    <property type="evidence" value="ECO:0007669"/>
    <property type="project" value="UniProtKB-UniRule"/>
</dbReference>
<evidence type="ECO:0000256" key="8">
    <source>
        <dbReference type="ARBA" id="ARBA00023264"/>
    </source>
</evidence>
<dbReference type="HAMAP" id="MF_00394">
    <property type="entry name" value="NAD_Glyc3P_dehydrog"/>
    <property type="match status" value="1"/>
</dbReference>
<feature type="binding site" evidence="13">
    <location>
        <position position="133"/>
    </location>
    <ligand>
        <name>sn-glycerol 3-phosphate</name>
        <dbReference type="ChEBI" id="CHEBI:57597"/>
    </ligand>
</feature>
<gene>
    <name evidence="13" type="primary">gpsA</name>
    <name evidence="20" type="ORF">LKE05_04730</name>
</gene>
<protein>
    <recommendedName>
        <fullName evidence="11 13">Glycerol-3-phosphate dehydrogenase [NAD(P)+]</fullName>
        <ecNumber evidence="10 13">1.1.1.94</ecNumber>
    </recommendedName>
    <alternativeName>
        <fullName evidence="13">NAD(P)(+)-dependent glycerol-3-phosphate dehydrogenase</fullName>
    </alternativeName>
    <alternativeName>
        <fullName evidence="12 13">NAD(P)H-dependent dihydroxyacetone-phosphate reductase</fullName>
    </alternativeName>
</protein>
<dbReference type="FunFam" id="1.10.1040.10:FF:000001">
    <property type="entry name" value="Glycerol-3-phosphate dehydrogenase [NAD(P)+]"/>
    <property type="match status" value="1"/>
</dbReference>
<feature type="active site" description="Proton acceptor" evidence="13 14">
    <location>
        <position position="188"/>
    </location>
</feature>
<evidence type="ECO:0000256" key="5">
    <source>
        <dbReference type="ARBA" id="ARBA00023027"/>
    </source>
</evidence>
<feature type="domain" description="Glycerol-3-phosphate dehydrogenase NAD-dependent C-terminal" evidence="19">
    <location>
        <begin position="177"/>
        <end position="317"/>
    </location>
</feature>
<feature type="binding site" evidence="13">
    <location>
        <position position="252"/>
    </location>
    <ligand>
        <name>NADPH</name>
        <dbReference type="ChEBI" id="CHEBI:57783"/>
    </ligand>
</feature>
<feature type="binding site" evidence="16">
    <location>
        <position position="137"/>
    </location>
    <ligand>
        <name>NAD(+)</name>
        <dbReference type="ChEBI" id="CHEBI:57540"/>
    </ligand>
</feature>
<feature type="binding site" evidence="13">
    <location>
        <position position="252"/>
    </location>
    <ligand>
        <name>sn-glycerol 3-phosphate</name>
        <dbReference type="ChEBI" id="CHEBI:57597"/>
    </ligand>
</feature>